<name>A0A392RFB1_9FABA</name>
<dbReference type="Proteomes" id="UP000265520">
    <property type="component" value="Unassembled WGS sequence"/>
</dbReference>
<feature type="non-terminal residue" evidence="2">
    <location>
        <position position="1"/>
    </location>
</feature>
<evidence type="ECO:0000313" key="2">
    <source>
        <dbReference type="EMBL" id="MCI34275.1"/>
    </source>
</evidence>
<feature type="signal peptide" evidence="1">
    <location>
        <begin position="1"/>
        <end position="19"/>
    </location>
</feature>
<comment type="caution">
    <text evidence="2">The sequence shown here is derived from an EMBL/GenBank/DDBJ whole genome shotgun (WGS) entry which is preliminary data.</text>
</comment>
<sequence length="55" mass="6444">VVFVIVVVVLVVVQKMTLAYLQKDAEQLIRIRCFTKFCDTYHQSFSFFVKISSVR</sequence>
<reference evidence="2 3" key="1">
    <citation type="journal article" date="2018" name="Front. Plant Sci.">
        <title>Red Clover (Trifolium pratense) and Zigzag Clover (T. medium) - A Picture of Genomic Similarities and Differences.</title>
        <authorList>
            <person name="Dluhosova J."/>
            <person name="Istvanek J."/>
            <person name="Nedelnik J."/>
            <person name="Repkova J."/>
        </authorList>
    </citation>
    <scope>NUCLEOTIDE SEQUENCE [LARGE SCALE GENOMIC DNA]</scope>
    <source>
        <strain evidence="3">cv. 10/8</strain>
        <tissue evidence="2">Leaf</tissue>
    </source>
</reference>
<feature type="chain" id="PRO_5017414190" evidence="1">
    <location>
        <begin position="20"/>
        <end position="55"/>
    </location>
</feature>
<dbReference type="EMBL" id="LXQA010212228">
    <property type="protein sequence ID" value="MCI34275.1"/>
    <property type="molecule type" value="Genomic_DNA"/>
</dbReference>
<keyword evidence="3" id="KW-1185">Reference proteome</keyword>
<evidence type="ECO:0000313" key="3">
    <source>
        <dbReference type="Proteomes" id="UP000265520"/>
    </source>
</evidence>
<keyword evidence="1" id="KW-0732">Signal</keyword>
<protein>
    <submittedName>
        <fullName evidence="2">Uncharacterized protein</fullName>
    </submittedName>
</protein>
<proteinExistence type="predicted"/>
<accession>A0A392RFB1</accession>
<dbReference type="AlphaFoldDB" id="A0A392RFB1"/>
<organism evidence="2 3">
    <name type="scientific">Trifolium medium</name>
    <dbReference type="NCBI Taxonomy" id="97028"/>
    <lineage>
        <taxon>Eukaryota</taxon>
        <taxon>Viridiplantae</taxon>
        <taxon>Streptophyta</taxon>
        <taxon>Embryophyta</taxon>
        <taxon>Tracheophyta</taxon>
        <taxon>Spermatophyta</taxon>
        <taxon>Magnoliopsida</taxon>
        <taxon>eudicotyledons</taxon>
        <taxon>Gunneridae</taxon>
        <taxon>Pentapetalae</taxon>
        <taxon>rosids</taxon>
        <taxon>fabids</taxon>
        <taxon>Fabales</taxon>
        <taxon>Fabaceae</taxon>
        <taxon>Papilionoideae</taxon>
        <taxon>50 kb inversion clade</taxon>
        <taxon>NPAAA clade</taxon>
        <taxon>Hologalegina</taxon>
        <taxon>IRL clade</taxon>
        <taxon>Trifolieae</taxon>
        <taxon>Trifolium</taxon>
    </lineage>
</organism>
<evidence type="ECO:0000256" key="1">
    <source>
        <dbReference type="SAM" id="SignalP"/>
    </source>
</evidence>